<dbReference type="OrthoDB" id="1911748at2759"/>
<dbReference type="PROSITE" id="PS50198">
    <property type="entry name" value="PPIC_PPIASE_2"/>
    <property type="match status" value="1"/>
</dbReference>
<dbReference type="Pfam" id="PF00639">
    <property type="entry name" value="Rotamase"/>
    <property type="match status" value="1"/>
</dbReference>
<dbReference type="PANTHER" id="PTHR43629:SF2">
    <property type="entry name" value="RHODANESE-LIKE_PPIC DOMAIN-CONTAINING PROTEIN 12, CHLOROPLASTIC"/>
    <property type="match status" value="1"/>
</dbReference>
<keyword evidence="3" id="KW-1133">Transmembrane helix</keyword>
<evidence type="ECO:0000313" key="6">
    <source>
        <dbReference type="Proteomes" id="UP000053237"/>
    </source>
</evidence>
<feature type="transmembrane region" description="Helical" evidence="3">
    <location>
        <begin position="143"/>
        <end position="160"/>
    </location>
</feature>
<dbReference type="GO" id="GO:0003755">
    <property type="term" value="F:peptidyl-prolyl cis-trans isomerase activity"/>
    <property type="evidence" value="ECO:0007669"/>
    <property type="project" value="UniProtKB-UniRule"/>
</dbReference>
<keyword evidence="6" id="KW-1185">Reference proteome</keyword>
<evidence type="ECO:0000256" key="3">
    <source>
        <dbReference type="SAM" id="Phobius"/>
    </source>
</evidence>
<evidence type="ECO:0000259" key="4">
    <source>
        <dbReference type="PROSITE" id="PS50198"/>
    </source>
</evidence>
<feature type="signal peptide" evidence="2">
    <location>
        <begin position="1"/>
        <end position="25"/>
    </location>
</feature>
<dbReference type="EC" id="5.2.1.8" evidence="2"/>
<keyword evidence="3" id="KW-0812">Transmembrane</keyword>
<dbReference type="SUPFAM" id="SSF54534">
    <property type="entry name" value="FKBP-like"/>
    <property type="match status" value="1"/>
</dbReference>
<comment type="catalytic activity">
    <reaction evidence="2">
        <text>[protein]-peptidylproline (omega=180) = [protein]-peptidylproline (omega=0)</text>
        <dbReference type="Rhea" id="RHEA:16237"/>
        <dbReference type="Rhea" id="RHEA-COMP:10747"/>
        <dbReference type="Rhea" id="RHEA-COMP:10748"/>
        <dbReference type="ChEBI" id="CHEBI:83833"/>
        <dbReference type="ChEBI" id="CHEBI:83834"/>
        <dbReference type="EC" id="5.2.1.8"/>
    </reaction>
</comment>
<evidence type="ECO:0000256" key="2">
    <source>
        <dbReference type="RuleBase" id="RU363014"/>
    </source>
</evidence>
<dbReference type="Gene3D" id="3.10.50.40">
    <property type="match status" value="1"/>
</dbReference>
<sequence length="176" mass="20210">MAVFWVAVFLAQYAAFLDATLLAHARHILVHTEDQVDTIYREIHDSKHIEMRFIRSARAHSQCSSAGQNGDIGFVEKGQMGLEMDAILFEKEPKVVHKFSSPLGWHLLYIIERIDSQALRDREQKRSPDDSWIRVMTDTYNNVIPYIGPLFILILLWFGLQSASKQLATPARIKDD</sequence>
<dbReference type="InParanoid" id="A0A024G959"/>
<dbReference type="InterPro" id="IPR052204">
    <property type="entry name" value="PpiC/parvulin_rotamase"/>
</dbReference>
<evidence type="ECO:0000256" key="1">
    <source>
        <dbReference type="PROSITE-ProRule" id="PRU00278"/>
    </source>
</evidence>
<proteinExistence type="predicted"/>
<dbReference type="InterPro" id="IPR046357">
    <property type="entry name" value="PPIase_dom_sf"/>
</dbReference>
<name>A0A024G959_9STRA</name>
<dbReference type="InterPro" id="IPR000297">
    <property type="entry name" value="PPIase_PpiC"/>
</dbReference>
<dbReference type="AlphaFoldDB" id="A0A024G959"/>
<feature type="chain" id="PRO_5001529530" description="Peptidyl-prolyl cis-trans isomerase" evidence="2">
    <location>
        <begin position="26"/>
        <end position="176"/>
    </location>
</feature>
<keyword evidence="1 2" id="KW-0413">Isomerase</keyword>
<evidence type="ECO:0000313" key="5">
    <source>
        <dbReference type="EMBL" id="CCI43376.1"/>
    </source>
</evidence>
<protein>
    <recommendedName>
        <fullName evidence="2">Peptidyl-prolyl cis-trans isomerase</fullName>
        <ecNumber evidence="2">5.2.1.8</ecNumber>
    </recommendedName>
</protein>
<dbReference type="PANTHER" id="PTHR43629">
    <property type="entry name" value="PEPTIDYL-PROLYL CIS-TRANS ISOMERASE"/>
    <property type="match status" value="1"/>
</dbReference>
<feature type="domain" description="PpiC" evidence="4">
    <location>
        <begin position="20"/>
        <end position="112"/>
    </location>
</feature>
<dbReference type="Proteomes" id="UP000053237">
    <property type="component" value="Unassembled WGS sequence"/>
</dbReference>
<organism evidence="5 6">
    <name type="scientific">Albugo candida</name>
    <dbReference type="NCBI Taxonomy" id="65357"/>
    <lineage>
        <taxon>Eukaryota</taxon>
        <taxon>Sar</taxon>
        <taxon>Stramenopiles</taxon>
        <taxon>Oomycota</taxon>
        <taxon>Peronosporomycetes</taxon>
        <taxon>Albuginales</taxon>
        <taxon>Albuginaceae</taxon>
        <taxon>Albugo</taxon>
    </lineage>
</organism>
<keyword evidence="1 2" id="KW-0697">Rotamase</keyword>
<reference evidence="5 6" key="1">
    <citation type="submission" date="2012-05" db="EMBL/GenBank/DDBJ databases">
        <title>Recombination and specialization in a pathogen metapopulation.</title>
        <authorList>
            <person name="Gardiner A."/>
            <person name="Kemen E."/>
            <person name="Schultz-Larsen T."/>
            <person name="MacLean D."/>
            <person name="Van Oosterhout C."/>
            <person name="Jones J.D.G."/>
        </authorList>
    </citation>
    <scope>NUCLEOTIDE SEQUENCE [LARGE SCALE GENOMIC DNA]</scope>
    <source>
        <strain evidence="5 6">Ac Nc2</strain>
    </source>
</reference>
<dbReference type="STRING" id="65357.A0A024G959"/>
<dbReference type="EMBL" id="CAIX01000047">
    <property type="protein sequence ID" value="CCI43376.1"/>
    <property type="molecule type" value="Genomic_DNA"/>
</dbReference>
<gene>
    <name evidence="5" type="ORF">BN9_041600</name>
</gene>
<keyword evidence="2" id="KW-0732">Signal</keyword>
<keyword evidence="3" id="KW-0472">Membrane</keyword>
<comment type="caution">
    <text evidence="5">The sequence shown here is derived from an EMBL/GenBank/DDBJ whole genome shotgun (WGS) entry which is preliminary data.</text>
</comment>
<accession>A0A024G959</accession>